<feature type="compositionally biased region" description="Acidic residues" evidence="2">
    <location>
        <begin position="87"/>
        <end position="96"/>
    </location>
</feature>
<dbReference type="Pfam" id="PF08574">
    <property type="entry name" value="Iwr1"/>
    <property type="match status" value="1"/>
</dbReference>
<feature type="domain" description="Transcription factor Iwr1" evidence="3">
    <location>
        <begin position="24"/>
        <end position="91"/>
    </location>
</feature>
<feature type="compositionally biased region" description="Acidic residues" evidence="2">
    <location>
        <begin position="60"/>
        <end position="78"/>
    </location>
</feature>
<dbReference type="InterPro" id="IPR013883">
    <property type="entry name" value="TF_Iwr1_dom"/>
</dbReference>
<name>A0A137NTI8_CONC2</name>
<sequence>MSTQISEDLELMKEFQKLELAQIDYVYDIYKVNPKPELNPINLPPQQDFGLLNMNQFGDSDIDIQDDSDVASDDYDSNDENHFANDYPDEEFDLEDNSEEDYNYEAYDPYYEDQDETPGNHFDFVRPKNSRVKDMYSDELYHDVETTEKFSNFEDFVMDYDDGDEYSDYAEEEGKTSFYGGGTVANDYGNSVRGGGSGYGFDYDD</sequence>
<evidence type="ECO:0000256" key="1">
    <source>
        <dbReference type="ARBA" id="ARBA00010218"/>
    </source>
</evidence>
<evidence type="ECO:0000259" key="3">
    <source>
        <dbReference type="Pfam" id="PF08574"/>
    </source>
</evidence>
<protein>
    <recommendedName>
        <fullName evidence="3">Transcription factor Iwr1 domain-containing protein</fullName>
    </recommendedName>
</protein>
<proteinExistence type="inferred from homology"/>
<accession>A0A137NTI8</accession>
<dbReference type="EMBL" id="KQ964768">
    <property type="protein sequence ID" value="KXN66087.1"/>
    <property type="molecule type" value="Genomic_DNA"/>
</dbReference>
<dbReference type="Proteomes" id="UP000070444">
    <property type="component" value="Unassembled WGS sequence"/>
</dbReference>
<feature type="region of interest" description="Disordered" evidence="2">
    <location>
        <begin position="58"/>
        <end position="96"/>
    </location>
</feature>
<dbReference type="AlphaFoldDB" id="A0A137NTI8"/>
<reference evidence="4 5" key="1">
    <citation type="journal article" date="2015" name="Genome Biol. Evol.">
        <title>Phylogenomic analyses indicate that early fungi evolved digesting cell walls of algal ancestors of land plants.</title>
        <authorList>
            <person name="Chang Y."/>
            <person name="Wang S."/>
            <person name="Sekimoto S."/>
            <person name="Aerts A.L."/>
            <person name="Choi C."/>
            <person name="Clum A."/>
            <person name="LaButti K.M."/>
            <person name="Lindquist E.A."/>
            <person name="Yee Ngan C."/>
            <person name="Ohm R.A."/>
            <person name="Salamov A.A."/>
            <person name="Grigoriev I.V."/>
            <person name="Spatafora J.W."/>
            <person name="Berbee M.L."/>
        </authorList>
    </citation>
    <scope>NUCLEOTIDE SEQUENCE [LARGE SCALE GENOMIC DNA]</scope>
    <source>
        <strain evidence="4 5">NRRL 28638</strain>
    </source>
</reference>
<evidence type="ECO:0000313" key="5">
    <source>
        <dbReference type="Proteomes" id="UP000070444"/>
    </source>
</evidence>
<comment type="similarity">
    <text evidence="1">Belongs to the IWR1/SLC7A6OS family.</text>
</comment>
<gene>
    <name evidence="4" type="ORF">CONCODRAFT_133036</name>
</gene>
<keyword evidence="5" id="KW-1185">Reference proteome</keyword>
<evidence type="ECO:0000256" key="2">
    <source>
        <dbReference type="SAM" id="MobiDB-lite"/>
    </source>
</evidence>
<organism evidence="4 5">
    <name type="scientific">Conidiobolus coronatus (strain ATCC 28846 / CBS 209.66 / NRRL 28638)</name>
    <name type="common">Delacroixia coronata</name>
    <dbReference type="NCBI Taxonomy" id="796925"/>
    <lineage>
        <taxon>Eukaryota</taxon>
        <taxon>Fungi</taxon>
        <taxon>Fungi incertae sedis</taxon>
        <taxon>Zoopagomycota</taxon>
        <taxon>Entomophthoromycotina</taxon>
        <taxon>Entomophthoromycetes</taxon>
        <taxon>Entomophthorales</taxon>
        <taxon>Ancylistaceae</taxon>
        <taxon>Conidiobolus</taxon>
    </lineage>
</organism>
<evidence type="ECO:0000313" key="4">
    <source>
        <dbReference type="EMBL" id="KXN66087.1"/>
    </source>
</evidence>